<organism evidence="2">
    <name type="scientific">Arion vulgaris</name>
    <dbReference type="NCBI Taxonomy" id="1028688"/>
    <lineage>
        <taxon>Eukaryota</taxon>
        <taxon>Metazoa</taxon>
        <taxon>Spiralia</taxon>
        <taxon>Lophotrochozoa</taxon>
        <taxon>Mollusca</taxon>
        <taxon>Gastropoda</taxon>
        <taxon>Heterobranchia</taxon>
        <taxon>Euthyneura</taxon>
        <taxon>Panpulmonata</taxon>
        <taxon>Eupulmonata</taxon>
        <taxon>Stylommatophora</taxon>
        <taxon>Helicina</taxon>
        <taxon>Arionoidea</taxon>
        <taxon>Arionidae</taxon>
        <taxon>Arion</taxon>
    </lineage>
</organism>
<reference evidence="2" key="1">
    <citation type="submission" date="2014-12" db="EMBL/GenBank/DDBJ databases">
        <title>Insight into the proteome of Arion vulgaris.</title>
        <authorList>
            <person name="Aradska J."/>
            <person name="Bulat T."/>
            <person name="Smidak R."/>
            <person name="Sarate P."/>
            <person name="Gangsoo J."/>
            <person name="Sialana F."/>
            <person name="Bilban M."/>
            <person name="Lubec G."/>
        </authorList>
    </citation>
    <scope>NUCLEOTIDE SEQUENCE</scope>
    <source>
        <tissue evidence="2">Skin</tissue>
    </source>
</reference>
<accession>A0A0B6YEY9</accession>
<feature type="compositionally biased region" description="Basic and acidic residues" evidence="1">
    <location>
        <begin position="30"/>
        <end position="44"/>
    </location>
</feature>
<evidence type="ECO:0000256" key="1">
    <source>
        <dbReference type="SAM" id="MobiDB-lite"/>
    </source>
</evidence>
<feature type="region of interest" description="Disordered" evidence="1">
    <location>
        <begin position="70"/>
        <end position="93"/>
    </location>
</feature>
<feature type="non-terminal residue" evidence="2">
    <location>
        <position position="1"/>
    </location>
</feature>
<dbReference type="AlphaFoldDB" id="A0A0B6YEY9"/>
<sequence length="93" mass="10352">SLDLSLPHSKRRVVSPWERIHSSSPCSDDEYSRSEADSRRGLDKHSTVISVGDVGNSVDGRLLSNRGKIASQSEASKIRRKRSRASFTHAQVY</sequence>
<evidence type="ECO:0000313" key="2">
    <source>
        <dbReference type="EMBL" id="CEK54060.1"/>
    </source>
</evidence>
<name>A0A0B6YEY9_9EUPU</name>
<gene>
    <name evidence="2" type="primary">ORF21861</name>
</gene>
<feature type="non-terminal residue" evidence="2">
    <location>
        <position position="93"/>
    </location>
</feature>
<feature type="region of interest" description="Disordered" evidence="1">
    <location>
        <begin position="1"/>
        <end position="44"/>
    </location>
</feature>
<proteinExistence type="predicted"/>
<dbReference type="EMBL" id="HACG01007195">
    <property type="protein sequence ID" value="CEK54060.1"/>
    <property type="molecule type" value="Transcribed_RNA"/>
</dbReference>
<protein>
    <submittedName>
        <fullName evidence="2">Uncharacterized protein</fullName>
    </submittedName>
</protein>